<evidence type="ECO:0000313" key="2">
    <source>
        <dbReference type="EMBL" id="WVY92807.1"/>
    </source>
</evidence>
<organism evidence="2 3">
    <name type="scientific">Vigna mungo</name>
    <name type="common">Black gram</name>
    <name type="synonym">Phaseolus mungo</name>
    <dbReference type="NCBI Taxonomy" id="3915"/>
    <lineage>
        <taxon>Eukaryota</taxon>
        <taxon>Viridiplantae</taxon>
        <taxon>Streptophyta</taxon>
        <taxon>Embryophyta</taxon>
        <taxon>Tracheophyta</taxon>
        <taxon>Spermatophyta</taxon>
        <taxon>Magnoliopsida</taxon>
        <taxon>eudicotyledons</taxon>
        <taxon>Gunneridae</taxon>
        <taxon>Pentapetalae</taxon>
        <taxon>rosids</taxon>
        <taxon>fabids</taxon>
        <taxon>Fabales</taxon>
        <taxon>Fabaceae</taxon>
        <taxon>Papilionoideae</taxon>
        <taxon>50 kb inversion clade</taxon>
        <taxon>NPAAA clade</taxon>
        <taxon>indigoferoid/millettioid clade</taxon>
        <taxon>Phaseoleae</taxon>
        <taxon>Vigna</taxon>
    </lineage>
</organism>
<gene>
    <name evidence="2" type="ORF">V8G54_031895</name>
</gene>
<name>A0AAQ3MKH5_VIGMU</name>
<proteinExistence type="predicted"/>
<dbReference type="Proteomes" id="UP001374535">
    <property type="component" value="Chromosome 10"/>
</dbReference>
<dbReference type="AlphaFoldDB" id="A0AAQ3MKH5"/>
<accession>A0AAQ3MKH5</accession>
<protein>
    <submittedName>
        <fullName evidence="2">Uncharacterized protein</fullName>
    </submittedName>
</protein>
<feature type="region of interest" description="Disordered" evidence="1">
    <location>
        <begin position="245"/>
        <end position="278"/>
    </location>
</feature>
<sequence length="388" mass="43749">MVPRKYAMYMKNVPAKCLSRESVYCTVTVAAWFLSLGPSVLQNGVGVNGQMFKLFKDEVDCHSRRLFDTSDVSVENVYEQLQNRLKGDEVDDYLVSSLCDAALCEQKRQKRSHRHLVGCVFALQMWAMEHGLFAQNKLGKTKSCIPRILHWMQVKVGEAKVEKSFSSNEVIIEVYVSKEEMDVEIVKEALHSHHNGSAKDNLSRPSYAHIVAENEALRSIIVQQEVCIALLEEVVHKLQICHSKKMQRKGSDSTSPFKKSQAEKGDDLSGVQGGNSNSKEDYMLVDDFGSRSLQKCNQIVVYGVGKSNSKNGFVLEDDDGRKSKSENSADIFSGVVGKPEIEKGGEEMDITKSDMYTRLKGEPRKRVKSVCLKTPWTRLGRKTRRRIE</sequence>
<evidence type="ECO:0000256" key="1">
    <source>
        <dbReference type="SAM" id="MobiDB-lite"/>
    </source>
</evidence>
<dbReference type="EMBL" id="CP144691">
    <property type="protein sequence ID" value="WVY92807.1"/>
    <property type="molecule type" value="Genomic_DNA"/>
</dbReference>
<evidence type="ECO:0000313" key="3">
    <source>
        <dbReference type="Proteomes" id="UP001374535"/>
    </source>
</evidence>
<keyword evidence="3" id="KW-1185">Reference proteome</keyword>
<reference evidence="2 3" key="1">
    <citation type="journal article" date="2023" name="Life. Sci Alliance">
        <title>Evolutionary insights into 3D genome organization and epigenetic landscape of Vigna mungo.</title>
        <authorList>
            <person name="Junaid A."/>
            <person name="Singh B."/>
            <person name="Bhatia S."/>
        </authorList>
    </citation>
    <scope>NUCLEOTIDE SEQUENCE [LARGE SCALE GENOMIC DNA]</scope>
    <source>
        <strain evidence="2">Urdbean</strain>
    </source>
</reference>